<name>A0A542ZRY6_9ACTN</name>
<dbReference type="InterPro" id="IPR003702">
    <property type="entry name" value="ActCoA_hydro_N"/>
</dbReference>
<accession>A0A542ZRY6</accession>
<dbReference type="Gene3D" id="3.30.750.70">
    <property type="entry name" value="4-hydroxybutyrate coenzyme like domains"/>
    <property type="match status" value="1"/>
</dbReference>
<comment type="similarity">
    <text evidence="1">Belongs to the acetyl-CoA hydrolase/transferase family.</text>
</comment>
<dbReference type="EMBL" id="VFOR01000001">
    <property type="protein sequence ID" value="TQL63101.1"/>
    <property type="molecule type" value="Genomic_DNA"/>
</dbReference>
<feature type="domain" description="Acetyl-CoA hydrolase/transferase C-terminal" evidence="4">
    <location>
        <begin position="272"/>
        <end position="421"/>
    </location>
</feature>
<keyword evidence="2" id="KW-0808">Transferase</keyword>
<reference evidence="5 6" key="1">
    <citation type="submission" date="2019-06" db="EMBL/GenBank/DDBJ databases">
        <title>Sequencing the genomes of 1000 actinobacteria strains.</title>
        <authorList>
            <person name="Klenk H.-P."/>
        </authorList>
    </citation>
    <scope>NUCLEOTIDE SEQUENCE [LARGE SCALE GENOMIC DNA]</scope>
    <source>
        <strain evidence="5 6">DSM 8251</strain>
    </source>
</reference>
<keyword evidence="5" id="KW-0378">Hydrolase</keyword>
<dbReference type="GO" id="GO:0006083">
    <property type="term" value="P:acetate metabolic process"/>
    <property type="evidence" value="ECO:0007669"/>
    <property type="project" value="InterPro"/>
</dbReference>
<dbReference type="InterPro" id="IPR038460">
    <property type="entry name" value="AcetylCoA_hyd_C_sf"/>
</dbReference>
<dbReference type="Pfam" id="PF13336">
    <property type="entry name" value="AcetylCoA_hyd_C"/>
    <property type="match status" value="1"/>
</dbReference>
<evidence type="ECO:0000313" key="5">
    <source>
        <dbReference type="EMBL" id="TQL63101.1"/>
    </source>
</evidence>
<sequence length="431" mass="46562">MTFARAYAAKQMSAHDAVGMIHDGDTVVLPTGVGETPALLEALSEQRREFRDVTVSQILPLRTFDYLEPETRGHVRHAALFLGGPTRKGAQDGWIDVRHSNFSEMPELFRRGLLPVDVVFAMASEMDEHGYFSISLSTDYTLAAIEKARAVVLEVNPQVPYAYGDCHVHLDQVAAVVEDDRPLATVGLPKIDEVEKAIGGHVADMIPDGATLQIGYGAIPDAVVMQLTGRTDLNIHTEMIGDGILSLTESGAVTNRGKSVKPGVSLATFALGSERLYSWMHRNRGLEMHPVDFTNDPAIAGANDLLHTINGTIEIDFTGQCCSESIGYKPYSGTGGQSDFVRAGNRSRGGKSFIVLPSTAKGGTISRITPTLKPGAFVSTSKNDVDHVVTEYGVAQLRGATSAQRAERLIAIAHPDFREELGIKAQEMHLL</sequence>
<dbReference type="OrthoDB" id="9801795at2"/>
<evidence type="ECO:0000313" key="6">
    <source>
        <dbReference type="Proteomes" id="UP000316196"/>
    </source>
</evidence>
<dbReference type="PANTHER" id="PTHR21432">
    <property type="entry name" value="ACETYL-COA HYDROLASE-RELATED"/>
    <property type="match status" value="1"/>
</dbReference>
<evidence type="ECO:0000259" key="4">
    <source>
        <dbReference type="Pfam" id="PF13336"/>
    </source>
</evidence>
<dbReference type="InterPro" id="IPR026888">
    <property type="entry name" value="AcetylCoA_hyd_C"/>
</dbReference>
<evidence type="ECO:0000259" key="3">
    <source>
        <dbReference type="Pfam" id="PF02550"/>
    </source>
</evidence>
<keyword evidence="6" id="KW-1185">Reference proteome</keyword>
<evidence type="ECO:0000256" key="2">
    <source>
        <dbReference type="ARBA" id="ARBA00022679"/>
    </source>
</evidence>
<dbReference type="InterPro" id="IPR046433">
    <property type="entry name" value="ActCoA_hydro"/>
</dbReference>
<protein>
    <submittedName>
        <fullName evidence="5">Acyl-CoA hydrolase</fullName>
    </submittedName>
</protein>
<evidence type="ECO:0000256" key="1">
    <source>
        <dbReference type="ARBA" id="ARBA00009632"/>
    </source>
</evidence>
<gene>
    <name evidence="5" type="ORF">FB460_0901</name>
</gene>
<comment type="caution">
    <text evidence="5">The sequence shown here is derived from an EMBL/GenBank/DDBJ whole genome shotgun (WGS) entry which is preliminary data.</text>
</comment>
<proteinExistence type="inferred from homology"/>
<dbReference type="InterPro" id="IPR037171">
    <property type="entry name" value="NagB/RpiA_transferase-like"/>
</dbReference>
<dbReference type="PANTHER" id="PTHR21432:SF20">
    <property type="entry name" value="ACETYL-COA HYDROLASE"/>
    <property type="match status" value="1"/>
</dbReference>
<dbReference type="RefSeq" id="WP_142092862.1">
    <property type="nucleotide sequence ID" value="NZ_BAAAMD010000001.1"/>
</dbReference>
<dbReference type="AlphaFoldDB" id="A0A542ZRY6"/>
<organism evidence="5 6">
    <name type="scientific">Propioniferax innocua</name>
    <dbReference type="NCBI Taxonomy" id="1753"/>
    <lineage>
        <taxon>Bacteria</taxon>
        <taxon>Bacillati</taxon>
        <taxon>Actinomycetota</taxon>
        <taxon>Actinomycetes</taxon>
        <taxon>Propionibacteriales</taxon>
        <taxon>Propionibacteriaceae</taxon>
        <taxon>Propioniferax</taxon>
    </lineage>
</organism>
<dbReference type="Gene3D" id="3.40.1080.10">
    <property type="entry name" value="Glutaconate Coenzyme A-transferase"/>
    <property type="match status" value="1"/>
</dbReference>
<dbReference type="Pfam" id="PF02550">
    <property type="entry name" value="AcetylCoA_hydro"/>
    <property type="match status" value="1"/>
</dbReference>
<feature type="domain" description="Acetyl-CoA hydrolase/transferase N-terminal" evidence="3">
    <location>
        <begin position="7"/>
        <end position="181"/>
    </location>
</feature>
<dbReference type="SUPFAM" id="SSF100950">
    <property type="entry name" value="NagB/RpiA/CoA transferase-like"/>
    <property type="match status" value="2"/>
</dbReference>
<dbReference type="Gene3D" id="3.40.1080.20">
    <property type="entry name" value="Acetyl-CoA hydrolase/transferase C-terminal domain"/>
    <property type="match status" value="1"/>
</dbReference>
<dbReference type="Proteomes" id="UP000316196">
    <property type="component" value="Unassembled WGS sequence"/>
</dbReference>
<dbReference type="GO" id="GO:0016787">
    <property type="term" value="F:hydrolase activity"/>
    <property type="evidence" value="ECO:0007669"/>
    <property type="project" value="UniProtKB-KW"/>
</dbReference>
<dbReference type="GO" id="GO:0008775">
    <property type="term" value="F:acetate CoA-transferase activity"/>
    <property type="evidence" value="ECO:0007669"/>
    <property type="project" value="InterPro"/>
</dbReference>